<dbReference type="AlphaFoldDB" id="A0A2G5C1W1"/>
<proteinExistence type="predicted"/>
<accession>A0A2G5C1W1</accession>
<organism evidence="1 2">
    <name type="scientific">Aquilegia coerulea</name>
    <name type="common">Rocky mountain columbine</name>
    <dbReference type="NCBI Taxonomy" id="218851"/>
    <lineage>
        <taxon>Eukaryota</taxon>
        <taxon>Viridiplantae</taxon>
        <taxon>Streptophyta</taxon>
        <taxon>Embryophyta</taxon>
        <taxon>Tracheophyta</taxon>
        <taxon>Spermatophyta</taxon>
        <taxon>Magnoliopsida</taxon>
        <taxon>Ranunculales</taxon>
        <taxon>Ranunculaceae</taxon>
        <taxon>Thalictroideae</taxon>
        <taxon>Aquilegia</taxon>
    </lineage>
</organism>
<dbReference type="Proteomes" id="UP000230069">
    <property type="component" value="Unassembled WGS sequence"/>
</dbReference>
<name>A0A2G5C1W1_AQUCA</name>
<sequence length="327" mass="37602">MLVRRKMLPKPPSPFFKRIGSLATRVALLALLKKVCRKAYLTSQKGHHLKALKIMNEPYVPKTRDLYFRVKAHICLQVVVSQNNDDYFSLTDKYNYLREALSFARLALLHHPDSKEYVYFFAGLLYCNYIYELVVQPSGRSLEIKSISAVATYCFPPENNIAGVQQGLCDLVINECRNLIGNRIGEQIKEHQLEDFMVSIKKNWLRKPNEIERALLKPKKRRKKLKVKQKKAPVRVPAAAELIRSCRCQHKYGLLPRSGCPQKCGSPQRNEKCTDSNFNPMLAKKNFKPNFLEEANMILHEPLKEANSIPCQVSSTSKYCKSISLRC</sequence>
<gene>
    <name evidence="1" type="ORF">AQUCO_12000010v1</name>
</gene>
<evidence type="ECO:0000313" key="2">
    <source>
        <dbReference type="Proteomes" id="UP000230069"/>
    </source>
</evidence>
<protein>
    <submittedName>
        <fullName evidence="1">Uncharacterized protein</fullName>
    </submittedName>
</protein>
<keyword evidence="2" id="KW-1185">Reference proteome</keyword>
<dbReference type="InParanoid" id="A0A2G5C1W1"/>
<evidence type="ECO:0000313" key="1">
    <source>
        <dbReference type="EMBL" id="PIA25264.1"/>
    </source>
</evidence>
<reference evidence="1 2" key="1">
    <citation type="submission" date="2017-09" db="EMBL/GenBank/DDBJ databases">
        <title>WGS assembly of Aquilegia coerulea Goldsmith.</title>
        <authorList>
            <person name="Hodges S."/>
            <person name="Kramer E."/>
            <person name="Nordborg M."/>
            <person name="Tomkins J."/>
            <person name="Borevitz J."/>
            <person name="Derieg N."/>
            <person name="Yan J."/>
            <person name="Mihaltcheva S."/>
            <person name="Hayes R.D."/>
            <person name="Rokhsar D."/>
        </authorList>
    </citation>
    <scope>NUCLEOTIDE SEQUENCE [LARGE SCALE GENOMIC DNA]</scope>
    <source>
        <strain evidence="2">cv. Goldsmith</strain>
    </source>
</reference>
<dbReference type="EMBL" id="KZ305136">
    <property type="protein sequence ID" value="PIA25264.1"/>
    <property type="molecule type" value="Genomic_DNA"/>
</dbReference>